<evidence type="ECO:0000256" key="1">
    <source>
        <dbReference type="SAM" id="MobiDB-lite"/>
    </source>
</evidence>
<dbReference type="EMBL" id="JACRSO010000004">
    <property type="protein sequence ID" value="MBC8529717.1"/>
    <property type="molecule type" value="Genomic_DNA"/>
</dbReference>
<sequence length="162" mass="17403">MTDQTNPEERTMDTAPEGAGDAGFEAGLAGGEEQARYIVKYNGQEMEMGLEELITNAQKGLNYDHVKGERDALRAQLAGGEDGFAALARAYPDLQKLPEAVAAAIAKGAAPLEAYREYENQMLREELARSRQETRNRALSLGSVSGEGAGEADDFLSGFDSI</sequence>
<protein>
    <submittedName>
        <fullName evidence="2">Uncharacterized protein</fullName>
    </submittedName>
</protein>
<accession>A0A926D1A3</accession>
<evidence type="ECO:0000313" key="2">
    <source>
        <dbReference type="EMBL" id="MBC8529717.1"/>
    </source>
</evidence>
<dbReference type="RefSeq" id="WP_249285536.1">
    <property type="nucleotide sequence ID" value="NZ_JACRSO010000004.1"/>
</dbReference>
<reference evidence="2" key="1">
    <citation type="submission" date="2020-08" db="EMBL/GenBank/DDBJ databases">
        <title>Genome public.</title>
        <authorList>
            <person name="Liu C."/>
            <person name="Sun Q."/>
        </authorList>
    </citation>
    <scope>NUCLEOTIDE SEQUENCE</scope>
    <source>
        <strain evidence="2">NSJ-44</strain>
    </source>
</reference>
<feature type="compositionally biased region" description="Low complexity" evidence="1">
    <location>
        <begin position="15"/>
        <end position="26"/>
    </location>
</feature>
<gene>
    <name evidence="2" type="ORF">H8699_09780</name>
</gene>
<dbReference type="AlphaFoldDB" id="A0A926D1A3"/>
<comment type="caution">
    <text evidence="2">The sequence shown here is derived from an EMBL/GenBank/DDBJ whole genome shotgun (WGS) entry which is preliminary data.</text>
</comment>
<keyword evidence="3" id="KW-1185">Reference proteome</keyword>
<name>A0A926D1A3_9FIRM</name>
<organism evidence="2 3">
    <name type="scientific">Luoshenia tenuis</name>
    <dbReference type="NCBI Taxonomy" id="2763654"/>
    <lineage>
        <taxon>Bacteria</taxon>
        <taxon>Bacillati</taxon>
        <taxon>Bacillota</taxon>
        <taxon>Clostridia</taxon>
        <taxon>Christensenellales</taxon>
        <taxon>Christensenellaceae</taxon>
        <taxon>Luoshenia</taxon>
    </lineage>
</organism>
<feature type="region of interest" description="Disordered" evidence="1">
    <location>
        <begin position="1"/>
        <end position="26"/>
    </location>
</feature>
<proteinExistence type="predicted"/>
<feature type="region of interest" description="Disordered" evidence="1">
    <location>
        <begin position="139"/>
        <end position="162"/>
    </location>
</feature>
<dbReference type="Proteomes" id="UP000654279">
    <property type="component" value="Unassembled WGS sequence"/>
</dbReference>
<evidence type="ECO:0000313" key="3">
    <source>
        <dbReference type="Proteomes" id="UP000654279"/>
    </source>
</evidence>